<dbReference type="AlphaFoldDB" id="A0A1M6EXX7"/>
<keyword evidence="1" id="KW-0805">Transcription regulation</keyword>
<sequence>MKQKEAELKELIGKIETLVYHVETLEGQEEVLLQAALAGQIDGRLQQIGLSLTECHVLDCMERHAGLNTTAIAKQMNMTKGGISKIAAKLIKKDLIEVRRLPDNQKEIYYNLTPLGKQAFGLHARLHRIARDQFTNQFGQYSPAELQTVKRFIDDLIAILPAVGQEGGLFQPDGRLYSSEGGEGK</sequence>
<keyword evidence="3" id="KW-0804">Transcription</keyword>
<keyword evidence="6" id="KW-1185">Reference proteome</keyword>
<dbReference type="OrthoDB" id="5358347at2"/>
<evidence type="ECO:0000313" key="6">
    <source>
        <dbReference type="Proteomes" id="UP000322917"/>
    </source>
</evidence>
<dbReference type="Pfam" id="PF01047">
    <property type="entry name" value="MarR"/>
    <property type="match status" value="1"/>
</dbReference>
<dbReference type="SUPFAM" id="SSF46785">
    <property type="entry name" value="Winged helix' DNA-binding domain"/>
    <property type="match status" value="1"/>
</dbReference>
<dbReference type="InterPro" id="IPR036390">
    <property type="entry name" value="WH_DNA-bd_sf"/>
</dbReference>
<keyword evidence="2 5" id="KW-0238">DNA-binding</keyword>
<proteinExistence type="predicted"/>
<dbReference type="GO" id="GO:0003677">
    <property type="term" value="F:DNA binding"/>
    <property type="evidence" value="ECO:0007669"/>
    <property type="project" value="UniProtKB-KW"/>
</dbReference>
<dbReference type="EMBL" id="FQZD01000009">
    <property type="protein sequence ID" value="SHI90292.1"/>
    <property type="molecule type" value="Genomic_DNA"/>
</dbReference>
<evidence type="ECO:0000259" key="4">
    <source>
        <dbReference type="PROSITE" id="PS50995"/>
    </source>
</evidence>
<dbReference type="PROSITE" id="PS50995">
    <property type="entry name" value="HTH_MARR_2"/>
    <property type="match status" value="1"/>
</dbReference>
<feature type="domain" description="HTH marR-type" evidence="4">
    <location>
        <begin position="5"/>
        <end position="158"/>
    </location>
</feature>
<organism evidence="5 6">
    <name type="scientific">Propionispora hippei DSM 15287</name>
    <dbReference type="NCBI Taxonomy" id="1123003"/>
    <lineage>
        <taxon>Bacteria</taxon>
        <taxon>Bacillati</taxon>
        <taxon>Bacillota</taxon>
        <taxon>Negativicutes</taxon>
        <taxon>Selenomonadales</taxon>
        <taxon>Sporomusaceae</taxon>
        <taxon>Propionispora</taxon>
    </lineage>
</organism>
<dbReference type="InterPro" id="IPR000835">
    <property type="entry name" value="HTH_MarR-typ"/>
</dbReference>
<gene>
    <name evidence="5" type="ORF">SAMN02745170_01290</name>
</gene>
<evidence type="ECO:0000256" key="2">
    <source>
        <dbReference type="ARBA" id="ARBA00023125"/>
    </source>
</evidence>
<evidence type="ECO:0000256" key="1">
    <source>
        <dbReference type="ARBA" id="ARBA00023015"/>
    </source>
</evidence>
<accession>A0A1M6EXX7</accession>
<dbReference type="PANTHER" id="PTHR35790">
    <property type="entry name" value="HTH-TYPE TRANSCRIPTIONAL REGULATOR PCHR"/>
    <property type="match status" value="1"/>
</dbReference>
<name>A0A1M6EXX7_9FIRM</name>
<evidence type="ECO:0000256" key="3">
    <source>
        <dbReference type="ARBA" id="ARBA00023163"/>
    </source>
</evidence>
<dbReference type="GO" id="GO:0003700">
    <property type="term" value="F:DNA-binding transcription factor activity"/>
    <property type="evidence" value="ECO:0007669"/>
    <property type="project" value="InterPro"/>
</dbReference>
<dbReference type="InterPro" id="IPR052067">
    <property type="entry name" value="Metal_resp_HTH_trans_reg"/>
</dbReference>
<dbReference type="SMART" id="SM00347">
    <property type="entry name" value="HTH_MARR"/>
    <property type="match status" value="1"/>
</dbReference>
<dbReference type="InterPro" id="IPR036388">
    <property type="entry name" value="WH-like_DNA-bd_sf"/>
</dbReference>
<protein>
    <submittedName>
        <fullName evidence="5">DNA-binding transcriptional regulator, MarR family</fullName>
    </submittedName>
</protein>
<dbReference type="RefSeq" id="WP_149734111.1">
    <property type="nucleotide sequence ID" value="NZ_FQZD01000009.1"/>
</dbReference>
<reference evidence="5 6" key="1">
    <citation type="submission" date="2016-11" db="EMBL/GenBank/DDBJ databases">
        <authorList>
            <person name="Varghese N."/>
            <person name="Submissions S."/>
        </authorList>
    </citation>
    <scope>NUCLEOTIDE SEQUENCE [LARGE SCALE GENOMIC DNA]</scope>
    <source>
        <strain evidence="5 6">DSM 15287</strain>
    </source>
</reference>
<dbReference type="Proteomes" id="UP000322917">
    <property type="component" value="Unassembled WGS sequence"/>
</dbReference>
<dbReference type="Gene3D" id="1.10.10.10">
    <property type="entry name" value="Winged helix-like DNA-binding domain superfamily/Winged helix DNA-binding domain"/>
    <property type="match status" value="1"/>
</dbReference>
<evidence type="ECO:0000313" key="5">
    <source>
        <dbReference type="EMBL" id="SHI90292.1"/>
    </source>
</evidence>
<dbReference type="PANTHER" id="PTHR35790:SF4">
    <property type="entry name" value="HTH-TYPE TRANSCRIPTIONAL REGULATOR PCHR"/>
    <property type="match status" value="1"/>
</dbReference>